<feature type="transmembrane region" description="Helical" evidence="4">
    <location>
        <begin position="90"/>
        <end position="111"/>
    </location>
</feature>
<keyword evidence="4" id="KW-0812">Transmembrane</keyword>
<accession>A0ABY9R7T4</accession>
<feature type="transmembrane region" description="Helical" evidence="4">
    <location>
        <begin position="28"/>
        <end position="48"/>
    </location>
</feature>
<dbReference type="InterPro" id="IPR018060">
    <property type="entry name" value="HTH_AraC"/>
</dbReference>
<evidence type="ECO:0000313" key="7">
    <source>
        <dbReference type="Proteomes" id="UP001180481"/>
    </source>
</evidence>
<organism evidence="6 7">
    <name type="scientific">Flavobacterium nakdongensis</name>
    <dbReference type="NCBI Taxonomy" id="3073563"/>
    <lineage>
        <taxon>Bacteria</taxon>
        <taxon>Pseudomonadati</taxon>
        <taxon>Bacteroidota</taxon>
        <taxon>Flavobacteriia</taxon>
        <taxon>Flavobacteriales</taxon>
        <taxon>Flavobacteriaceae</taxon>
        <taxon>Flavobacterium</taxon>
    </lineage>
</organism>
<evidence type="ECO:0000313" key="6">
    <source>
        <dbReference type="EMBL" id="WMW77331.1"/>
    </source>
</evidence>
<feature type="transmembrane region" description="Helical" evidence="4">
    <location>
        <begin position="187"/>
        <end position="211"/>
    </location>
</feature>
<dbReference type="PROSITE" id="PS01124">
    <property type="entry name" value="HTH_ARAC_FAMILY_2"/>
    <property type="match status" value="1"/>
</dbReference>
<keyword evidence="7" id="KW-1185">Reference proteome</keyword>
<keyword evidence="2" id="KW-0238">DNA-binding</keyword>
<dbReference type="InterPro" id="IPR009057">
    <property type="entry name" value="Homeodomain-like_sf"/>
</dbReference>
<dbReference type="PANTHER" id="PTHR43280:SF2">
    <property type="entry name" value="HTH-TYPE TRANSCRIPTIONAL REGULATOR EXSA"/>
    <property type="match status" value="1"/>
</dbReference>
<feature type="domain" description="HTH araC/xylS-type" evidence="5">
    <location>
        <begin position="293"/>
        <end position="397"/>
    </location>
</feature>
<feature type="transmembrane region" description="Helical" evidence="4">
    <location>
        <begin position="54"/>
        <end position="78"/>
    </location>
</feature>
<keyword evidence="1" id="KW-0805">Transcription regulation</keyword>
<reference evidence="6" key="1">
    <citation type="submission" date="2023-09" db="EMBL/GenBank/DDBJ databases">
        <title>Flavobacterium sp. 20NA77.7 isolated from freshwater.</title>
        <authorList>
            <person name="Le V."/>
            <person name="Ko S.-R."/>
            <person name="Ahn C.-Y."/>
            <person name="Oh H.-M."/>
        </authorList>
    </citation>
    <scope>NUCLEOTIDE SEQUENCE</scope>
    <source>
        <strain evidence="6">20NA77.7</strain>
    </source>
</reference>
<evidence type="ECO:0000256" key="3">
    <source>
        <dbReference type="ARBA" id="ARBA00023163"/>
    </source>
</evidence>
<proteinExistence type="predicted"/>
<dbReference type="SUPFAM" id="SSF46689">
    <property type="entry name" value="Homeodomain-like"/>
    <property type="match status" value="1"/>
</dbReference>
<gene>
    <name evidence="6" type="ORF">RF683_07485</name>
</gene>
<name>A0ABY9R7T4_9FLAO</name>
<dbReference type="Proteomes" id="UP001180481">
    <property type="component" value="Chromosome"/>
</dbReference>
<dbReference type="SMART" id="SM00342">
    <property type="entry name" value="HTH_ARAC"/>
    <property type="match status" value="1"/>
</dbReference>
<evidence type="ECO:0000256" key="1">
    <source>
        <dbReference type="ARBA" id="ARBA00023015"/>
    </source>
</evidence>
<dbReference type="Pfam" id="PF12833">
    <property type="entry name" value="HTH_18"/>
    <property type="match status" value="1"/>
</dbReference>
<protein>
    <submittedName>
        <fullName evidence="6">Helix-turn-helix domain-containing protein</fullName>
    </submittedName>
</protein>
<dbReference type="EMBL" id="CP133721">
    <property type="protein sequence ID" value="WMW77331.1"/>
    <property type="molecule type" value="Genomic_DNA"/>
</dbReference>
<keyword evidence="4" id="KW-1133">Transmembrane helix</keyword>
<keyword evidence="4" id="KW-0472">Membrane</keyword>
<dbReference type="PANTHER" id="PTHR43280">
    <property type="entry name" value="ARAC-FAMILY TRANSCRIPTIONAL REGULATOR"/>
    <property type="match status" value="1"/>
</dbReference>
<dbReference type="RefSeq" id="WP_309531708.1">
    <property type="nucleotide sequence ID" value="NZ_CP133721.1"/>
</dbReference>
<dbReference type="Gene3D" id="1.10.10.60">
    <property type="entry name" value="Homeodomain-like"/>
    <property type="match status" value="1"/>
</dbReference>
<feature type="transmembrane region" description="Helical" evidence="4">
    <location>
        <begin position="6"/>
        <end position="21"/>
    </location>
</feature>
<evidence type="ECO:0000256" key="2">
    <source>
        <dbReference type="ARBA" id="ARBA00023125"/>
    </source>
</evidence>
<evidence type="ECO:0000256" key="4">
    <source>
        <dbReference type="SAM" id="Phobius"/>
    </source>
</evidence>
<keyword evidence="3" id="KW-0804">Transcription</keyword>
<sequence length="401" mass="46106">MILFTALTTLLVTLLLAINNYKINKNSLYLAGFLISLSIGVLLHYFAVQANSPFALAIAYGHFMPIYYLTGPLLFFYIRGTLTDSARLKPWDWLHFMPFIIGLISIFPYYFESFDTKLDIATKIIHDTNHHKKVNISWLYPNIYNLAVRPFILFGYFIACIFKLYTYNRSKKKSVRTNSHKKIVHKWLYLITSITGVCALSYGILTFNFLITDSVSKETINGFAMNYYSGISFSLIPFLLLIFPEVLYGLPSTKNNLISTETETYDEINKTDETSNYSNDIELEDSEFTIIATNILDYLAKEKPFTDTDFSLDDLSKSLNIPKHHLYYCFNTVLKTKFTTIRAILRVEYAKECLLNGDLKNLSMEGVWTKSGFSSKTSFFVSFKEVTGLTPLEFIKINNLN</sequence>
<feature type="transmembrane region" description="Helical" evidence="4">
    <location>
        <begin position="231"/>
        <end position="250"/>
    </location>
</feature>
<feature type="transmembrane region" description="Helical" evidence="4">
    <location>
        <begin position="147"/>
        <end position="166"/>
    </location>
</feature>
<evidence type="ECO:0000259" key="5">
    <source>
        <dbReference type="PROSITE" id="PS01124"/>
    </source>
</evidence>